<dbReference type="PANTHER" id="PTHR37984">
    <property type="entry name" value="PROTEIN CBG26694"/>
    <property type="match status" value="1"/>
</dbReference>
<accession>A0A6F9DI50</accession>
<evidence type="ECO:0000256" key="3">
    <source>
        <dbReference type="ARBA" id="ARBA00023268"/>
    </source>
</evidence>
<dbReference type="InterPro" id="IPR012337">
    <property type="entry name" value="RNaseH-like_sf"/>
</dbReference>
<dbReference type="CDD" id="cd09274">
    <property type="entry name" value="RNase_HI_RT_Ty3"/>
    <property type="match status" value="1"/>
</dbReference>
<dbReference type="InterPro" id="IPR001584">
    <property type="entry name" value="Integrase_cat-core"/>
</dbReference>
<dbReference type="CDD" id="cd01647">
    <property type="entry name" value="RT_LTR"/>
    <property type="match status" value="1"/>
</dbReference>
<name>A0A6F9DI50_9ASCI</name>
<dbReference type="AlphaFoldDB" id="A0A6F9DI50"/>
<protein>
    <recommendedName>
        <fullName evidence="4">Gypsy retrotransposon integrase-like protein 1</fullName>
        <ecNumber evidence="2">3.1.26.4</ecNumber>
    </recommendedName>
</protein>
<dbReference type="PROSITE" id="PS50994">
    <property type="entry name" value="INTEGRASE"/>
    <property type="match status" value="1"/>
</dbReference>
<gene>
    <name evidence="8" type="primary">LOC104265615-002</name>
</gene>
<dbReference type="GO" id="GO:0004523">
    <property type="term" value="F:RNA-DNA hybrid ribonuclease activity"/>
    <property type="evidence" value="ECO:0007669"/>
    <property type="project" value="UniProtKB-EC"/>
</dbReference>
<sequence>MMTSAKRSFDELLAKGIVEHSNSCWSSPLHMVRKKDNSWRVVGDYRQLNLNTVKDKYSMPYLQDFGNNLHGCTIFSTIDLLSAYHQIPMHPDSIGKTTIATPFGNFAYKRMSFGLCNAGQTFQRFINQVVRGLDKFCFAYMDDLLIASKSQEEHIEHLRQVFQRLQSYGLLINKGKSVFGKSEVTFLGHCLTPSGFKPIEARVRAIREYPRPTNVNELRRFLGMYNFYRKFVPHAAESLQHLNGMLSGNKTKKQKLEWEPHLIAAFEDAKTKLSDKTLLTYPKHNARLSLICDSSSYAVGACLNQFENNEWKPLGFFSKPLSGAEKRYSTFDRELLAIYKAIKHFKYILQAREFKVITDHKPLISAFRSVSENQSPRQIRHFDFIAQFTDQIEYITGIHNVVADSLSRVEVNTITLPSNTFSLEELAIEQQNESFLSEVNEQCISLKVVHRLVPDTEVTIIGDISTGSFRPIVPRKLRKKVFLALHGLAHPGFKGTKQLISERFVWHGMKNDVQDWCKSCIPCQKSKVTIHNRAPLGRYLEPEGRFTDLSIDIVGPLPACNGYSYLLTVVCRWTRWFTAIPLNDITASTCADAFILNWISIFGCPLRISTDRGAQFTSSLWSDLCNMLGAKLQQTTAYHPASNGYIERQHRTLKAALRAHEYPNDWYSNLGLILLSLRATVKSDISCSPAELVLGNTLRLPGEFFEEPIPGISKVEYAQRLSKFISNMKFIPPRINPPIRSHLDPELKKCSHVFVKVAANKGPLYSHYDGPFKVIERHDKYYVLAMWGRTNSVSIDRLKVCYLPSEINVTTNSNDPLICPDIIEGRSEGSETAATPDIEVDRTPESSTTAPTPPSPIIKTRTGRVVRRPLRFRD</sequence>
<evidence type="ECO:0000256" key="4">
    <source>
        <dbReference type="ARBA" id="ARBA00039658"/>
    </source>
</evidence>
<evidence type="ECO:0000259" key="7">
    <source>
        <dbReference type="PROSITE" id="PS50994"/>
    </source>
</evidence>
<dbReference type="Gene3D" id="1.10.340.70">
    <property type="match status" value="1"/>
</dbReference>
<dbReference type="Pfam" id="PF17919">
    <property type="entry name" value="RT_RNaseH_2"/>
    <property type="match status" value="1"/>
</dbReference>
<feature type="region of interest" description="Disordered" evidence="5">
    <location>
        <begin position="828"/>
        <end position="863"/>
    </location>
</feature>
<evidence type="ECO:0000256" key="1">
    <source>
        <dbReference type="ARBA" id="ARBA00010879"/>
    </source>
</evidence>
<reference evidence="8" key="1">
    <citation type="submission" date="2020-04" db="EMBL/GenBank/DDBJ databases">
        <authorList>
            <person name="Neveu A P."/>
        </authorList>
    </citation>
    <scope>NUCLEOTIDE SEQUENCE</scope>
    <source>
        <tissue evidence="8">Whole embryo</tissue>
    </source>
</reference>
<dbReference type="InterPro" id="IPR041577">
    <property type="entry name" value="RT_RNaseH_2"/>
</dbReference>
<dbReference type="FunFam" id="3.30.420.10:FF:000032">
    <property type="entry name" value="Retrovirus-related Pol polyprotein from transposon 297-like Protein"/>
    <property type="match status" value="1"/>
</dbReference>
<dbReference type="InterPro" id="IPR043502">
    <property type="entry name" value="DNA/RNA_pol_sf"/>
</dbReference>
<dbReference type="GO" id="GO:0003676">
    <property type="term" value="F:nucleic acid binding"/>
    <property type="evidence" value="ECO:0007669"/>
    <property type="project" value="InterPro"/>
</dbReference>
<dbReference type="GO" id="GO:0015074">
    <property type="term" value="P:DNA integration"/>
    <property type="evidence" value="ECO:0007669"/>
    <property type="project" value="InterPro"/>
</dbReference>
<dbReference type="FunFam" id="3.30.70.270:FF:000020">
    <property type="entry name" value="Transposon Tf2-6 polyprotein-like Protein"/>
    <property type="match status" value="1"/>
</dbReference>
<dbReference type="Pfam" id="PF00078">
    <property type="entry name" value="RVT_1"/>
    <property type="match status" value="1"/>
</dbReference>
<comment type="similarity">
    <text evidence="1">Belongs to the beta type-B retroviral polymerase family. HERV class-II K(HML-2) pol subfamily.</text>
</comment>
<organism evidence="8">
    <name type="scientific">Phallusia mammillata</name>
    <dbReference type="NCBI Taxonomy" id="59560"/>
    <lineage>
        <taxon>Eukaryota</taxon>
        <taxon>Metazoa</taxon>
        <taxon>Chordata</taxon>
        <taxon>Tunicata</taxon>
        <taxon>Ascidiacea</taxon>
        <taxon>Phlebobranchia</taxon>
        <taxon>Ascidiidae</taxon>
        <taxon>Phallusia</taxon>
    </lineage>
</organism>
<evidence type="ECO:0000313" key="8">
    <source>
        <dbReference type="EMBL" id="CAB3263144.1"/>
    </source>
</evidence>
<dbReference type="InterPro" id="IPR000477">
    <property type="entry name" value="RT_dom"/>
</dbReference>
<dbReference type="EMBL" id="LR787282">
    <property type="protein sequence ID" value="CAB3263144.1"/>
    <property type="molecule type" value="mRNA"/>
</dbReference>
<evidence type="ECO:0000256" key="5">
    <source>
        <dbReference type="SAM" id="MobiDB-lite"/>
    </source>
</evidence>
<dbReference type="FunFam" id="1.10.340.70:FF:000001">
    <property type="entry name" value="Retrovirus-related Pol polyprotein from transposon gypsy-like Protein"/>
    <property type="match status" value="1"/>
</dbReference>
<evidence type="ECO:0000259" key="6">
    <source>
        <dbReference type="PROSITE" id="PS50878"/>
    </source>
</evidence>
<dbReference type="Pfam" id="PF17921">
    <property type="entry name" value="Integrase_H2C2"/>
    <property type="match status" value="1"/>
</dbReference>
<dbReference type="Gene3D" id="3.10.10.10">
    <property type="entry name" value="HIV Type 1 Reverse Transcriptase, subunit A, domain 1"/>
    <property type="match status" value="1"/>
</dbReference>
<dbReference type="EC" id="3.1.26.4" evidence="2"/>
<dbReference type="InterPro" id="IPR050951">
    <property type="entry name" value="Retrovirus_Pol_polyprotein"/>
</dbReference>
<dbReference type="SUPFAM" id="SSF56672">
    <property type="entry name" value="DNA/RNA polymerases"/>
    <property type="match status" value="1"/>
</dbReference>
<dbReference type="InterPro" id="IPR043128">
    <property type="entry name" value="Rev_trsase/Diguanyl_cyclase"/>
</dbReference>
<dbReference type="Pfam" id="PF00665">
    <property type="entry name" value="rve"/>
    <property type="match status" value="1"/>
</dbReference>
<keyword evidence="3" id="KW-0511">Multifunctional enzyme</keyword>
<proteinExistence type="evidence at transcript level"/>
<dbReference type="SUPFAM" id="SSF53098">
    <property type="entry name" value="Ribonuclease H-like"/>
    <property type="match status" value="1"/>
</dbReference>
<dbReference type="Gene3D" id="3.30.70.270">
    <property type="match status" value="2"/>
</dbReference>
<evidence type="ECO:0000256" key="2">
    <source>
        <dbReference type="ARBA" id="ARBA00012180"/>
    </source>
</evidence>
<dbReference type="Gene3D" id="3.30.420.10">
    <property type="entry name" value="Ribonuclease H-like superfamily/Ribonuclease H"/>
    <property type="match status" value="1"/>
</dbReference>
<feature type="domain" description="Integrase catalytic" evidence="7">
    <location>
        <begin position="538"/>
        <end position="709"/>
    </location>
</feature>
<dbReference type="PANTHER" id="PTHR37984:SF5">
    <property type="entry name" value="PROTEIN NYNRIN-LIKE"/>
    <property type="match status" value="1"/>
</dbReference>
<feature type="domain" description="Reverse transcriptase" evidence="6">
    <location>
        <begin position="13"/>
        <end position="191"/>
    </location>
</feature>
<dbReference type="PROSITE" id="PS50878">
    <property type="entry name" value="RT_POL"/>
    <property type="match status" value="1"/>
</dbReference>
<dbReference type="InterPro" id="IPR041588">
    <property type="entry name" value="Integrase_H2C2"/>
</dbReference>
<dbReference type="InterPro" id="IPR036397">
    <property type="entry name" value="RNaseH_sf"/>
</dbReference>